<feature type="compositionally biased region" description="Basic and acidic residues" evidence="7">
    <location>
        <begin position="163"/>
        <end position="181"/>
    </location>
</feature>
<evidence type="ECO:0000256" key="2">
    <source>
        <dbReference type="ARBA" id="ARBA00022741"/>
    </source>
</evidence>
<evidence type="ECO:0000256" key="3">
    <source>
        <dbReference type="ARBA" id="ARBA00022801"/>
    </source>
</evidence>
<dbReference type="AlphaFoldDB" id="A0A7S1PH16"/>
<evidence type="ECO:0000313" key="9">
    <source>
        <dbReference type="EMBL" id="CAD9077809.1"/>
    </source>
</evidence>
<dbReference type="InterPro" id="IPR041677">
    <property type="entry name" value="DNA2/NAM7_AAA_11"/>
</dbReference>
<sequence length="882" mass="99686">MLRLSRKKTQFPATISNLSHCSNNSHLHIYLHSRNINFSTSVSSHMFLGNQPNNIHSSHSNSNLRRKRQNESERGYHDDDNGRNTRGSPPYKRQRNEGRDFRRGADRSTRDPSYSREDRNFQSNDNDRGRSRGTSGGNYHDRDSSIGTYDSHRNTRPYGGRGGRYDRNDRGHGDRDGGERRGGRHHGSDGYSGRHARGGGRGRGRGRKNDKSSKRDTYPSHPYKDKVTRLIEMEKQAEQDQFIERTEKYSNDRLAREGLVLFGLDTPRTAGTFCGKTIYDFRISRETFHQFRSGDMIILSEKHPTRDKRVFDGVVLESGNRSIRVVMDFVPKNVQVWRMDKGANTIVYERQADAVKALVHRNPDTAALEDEKFDFKKGDSPLPSGTGLRDLIVESHPSTQHNGSPKPDFVKLAAEKPDIEFDHTKLAMTQSLTPSQKEAILACVQRKLTIIQGPPGTGKTTTICHLVKSLRGMLPKNYPILVSAYTNLAVDQMLQGLLDEGVKALRIGNPIRVNPKYFKATVDSHVEAHSMNREIKNMSDNIQSLRKSLKFKSGRDIGFTHRDISLIRKEMFGKKKQMMDSILEEADVVCCTCVGAASDVLDTKDFGIVILDECSQITEPSALIPIVHGARMVVLVGDSAQLPPVILSHQAAKDGLNMSLLQRMEDLGIPVHMLREQFRMHPTICEFPSQTFYKGLLSSHQSTLQRAMPRGVDWVNPKVPVMFLQTGAQEESSDQSKKNSGQAKIVAHLLEKFIRHQQELEVGVITPYLAQISEIFRHAQMRSLPQVSSKEDDRIEVKSVDGFQGREKDLIILSTVRSNNEQRVGFLDDWRRLNVAITRAKCGLIVIGDERTLRSDTVWNKYLAYLEKNGLVQDAEVVLDGH</sequence>
<dbReference type="SMART" id="SM00487">
    <property type="entry name" value="DEXDc"/>
    <property type="match status" value="1"/>
</dbReference>
<dbReference type="GO" id="GO:0016787">
    <property type="term" value="F:hydrolase activity"/>
    <property type="evidence" value="ECO:0007669"/>
    <property type="project" value="UniProtKB-KW"/>
</dbReference>
<organism evidence="9">
    <name type="scientific">Percolomonas cosmopolitus</name>
    <dbReference type="NCBI Taxonomy" id="63605"/>
    <lineage>
        <taxon>Eukaryota</taxon>
        <taxon>Discoba</taxon>
        <taxon>Heterolobosea</taxon>
        <taxon>Tetramitia</taxon>
        <taxon>Eutetramitia</taxon>
        <taxon>Percolomonadidae</taxon>
        <taxon>Percolomonas</taxon>
    </lineage>
</organism>
<reference evidence="9" key="1">
    <citation type="submission" date="2021-01" db="EMBL/GenBank/DDBJ databases">
        <authorList>
            <person name="Corre E."/>
            <person name="Pelletier E."/>
            <person name="Niang G."/>
            <person name="Scheremetjew M."/>
            <person name="Finn R."/>
            <person name="Kale V."/>
            <person name="Holt S."/>
            <person name="Cochrane G."/>
            <person name="Meng A."/>
            <person name="Brown T."/>
            <person name="Cohen L."/>
        </authorList>
    </citation>
    <scope>NUCLEOTIDE SEQUENCE</scope>
    <source>
        <strain evidence="9">WS</strain>
    </source>
</reference>
<evidence type="ECO:0000256" key="7">
    <source>
        <dbReference type="SAM" id="MobiDB-lite"/>
    </source>
</evidence>
<keyword evidence="5" id="KW-0067">ATP-binding</keyword>
<dbReference type="Pfam" id="PF13086">
    <property type="entry name" value="AAA_11"/>
    <property type="match status" value="1"/>
</dbReference>
<dbReference type="PANTHER" id="PTHR43788:SF13">
    <property type="entry name" value="REGULATOR OF NONSENSE TRANSCRIPTS 1"/>
    <property type="match status" value="1"/>
</dbReference>
<accession>A0A7S1PH16</accession>
<evidence type="ECO:0000256" key="4">
    <source>
        <dbReference type="ARBA" id="ARBA00022806"/>
    </source>
</evidence>
<dbReference type="InterPro" id="IPR041679">
    <property type="entry name" value="DNA2/NAM7-like_C"/>
</dbReference>
<dbReference type="InterPro" id="IPR050534">
    <property type="entry name" value="Coronavir_polyprotein_1ab"/>
</dbReference>
<comment type="catalytic activity">
    <reaction evidence="6">
        <text>ATP + H2O = ADP + phosphate + H(+)</text>
        <dbReference type="Rhea" id="RHEA:13065"/>
        <dbReference type="ChEBI" id="CHEBI:15377"/>
        <dbReference type="ChEBI" id="CHEBI:15378"/>
        <dbReference type="ChEBI" id="CHEBI:30616"/>
        <dbReference type="ChEBI" id="CHEBI:43474"/>
        <dbReference type="ChEBI" id="CHEBI:456216"/>
        <dbReference type="EC" id="3.6.4.12"/>
    </reaction>
    <physiologicalReaction direction="left-to-right" evidence="6">
        <dbReference type="Rhea" id="RHEA:13066"/>
    </physiologicalReaction>
</comment>
<protein>
    <recommendedName>
        <fullName evidence="8">Helicase ATP-binding domain-containing protein</fullName>
    </recommendedName>
</protein>
<dbReference type="GO" id="GO:0043139">
    <property type="term" value="F:5'-3' DNA helicase activity"/>
    <property type="evidence" value="ECO:0007669"/>
    <property type="project" value="TreeGrafter"/>
</dbReference>
<feature type="domain" description="Helicase ATP-binding" evidence="8">
    <location>
        <begin position="428"/>
        <end position="672"/>
    </location>
</feature>
<dbReference type="SUPFAM" id="SSF52540">
    <property type="entry name" value="P-loop containing nucleoside triphosphate hydrolases"/>
    <property type="match status" value="1"/>
</dbReference>
<dbReference type="InterPro" id="IPR027417">
    <property type="entry name" value="P-loop_NTPase"/>
</dbReference>
<dbReference type="GO" id="GO:0005524">
    <property type="term" value="F:ATP binding"/>
    <property type="evidence" value="ECO:0007669"/>
    <property type="project" value="UniProtKB-KW"/>
</dbReference>
<keyword evidence="3" id="KW-0378">Hydrolase</keyword>
<dbReference type="Pfam" id="PF13087">
    <property type="entry name" value="AAA_12"/>
    <property type="match status" value="1"/>
</dbReference>
<dbReference type="GO" id="GO:0005694">
    <property type="term" value="C:chromosome"/>
    <property type="evidence" value="ECO:0007669"/>
    <property type="project" value="UniProtKB-ARBA"/>
</dbReference>
<dbReference type="CDD" id="cd18808">
    <property type="entry name" value="SF1_C_Upf1"/>
    <property type="match status" value="1"/>
</dbReference>
<feature type="compositionally biased region" description="Basic and acidic residues" evidence="7">
    <location>
        <begin position="207"/>
        <end position="226"/>
    </location>
</feature>
<gene>
    <name evidence="9" type="ORF">PCOS0759_LOCUS1041</name>
</gene>
<comment type="similarity">
    <text evidence="1">Belongs to the DNA2/NAM7 helicase family.</text>
</comment>
<dbReference type="InterPro" id="IPR014001">
    <property type="entry name" value="Helicase_ATP-bd"/>
</dbReference>
<dbReference type="InterPro" id="IPR047187">
    <property type="entry name" value="SF1_C_Upf1"/>
</dbReference>
<feature type="compositionally biased region" description="Basic and acidic residues" evidence="7">
    <location>
        <begin position="94"/>
        <end position="130"/>
    </location>
</feature>
<keyword evidence="4" id="KW-0347">Helicase</keyword>
<keyword evidence="2" id="KW-0547">Nucleotide-binding</keyword>
<evidence type="ECO:0000256" key="5">
    <source>
        <dbReference type="ARBA" id="ARBA00022840"/>
    </source>
</evidence>
<dbReference type="FunFam" id="3.40.50.300:FF:000326">
    <property type="entry name" value="P-loop containing nucleoside triphosphate hydrolase"/>
    <property type="match status" value="1"/>
</dbReference>
<feature type="compositionally biased region" description="Basic residues" evidence="7">
    <location>
        <begin position="194"/>
        <end position="206"/>
    </location>
</feature>
<dbReference type="Gene3D" id="2.40.30.270">
    <property type="match status" value="1"/>
</dbReference>
<feature type="region of interest" description="Disordered" evidence="7">
    <location>
        <begin position="49"/>
        <end position="226"/>
    </location>
</feature>
<evidence type="ECO:0000256" key="6">
    <source>
        <dbReference type="ARBA" id="ARBA00048432"/>
    </source>
</evidence>
<evidence type="ECO:0000256" key="1">
    <source>
        <dbReference type="ARBA" id="ARBA00007913"/>
    </source>
</evidence>
<feature type="compositionally biased region" description="Basic and acidic residues" evidence="7">
    <location>
        <begin position="69"/>
        <end position="83"/>
    </location>
</feature>
<proteinExistence type="inferred from homology"/>
<evidence type="ECO:0000259" key="8">
    <source>
        <dbReference type="SMART" id="SM00487"/>
    </source>
</evidence>
<dbReference type="EMBL" id="HBGD01001296">
    <property type="protein sequence ID" value="CAD9077809.1"/>
    <property type="molecule type" value="Transcribed_RNA"/>
</dbReference>
<dbReference type="Gene3D" id="3.40.50.300">
    <property type="entry name" value="P-loop containing nucleotide triphosphate hydrolases"/>
    <property type="match status" value="2"/>
</dbReference>
<feature type="compositionally biased region" description="Low complexity" evidence="7">
    <location>
        <begin position="53"/>
        <end position="63"/>
    </location>
</feature>
<name>A0A7S1PH16_9EUKA</name>
<dbReference type="PANTHER" id="PTHR43788">
    <property type="entry name" value="DNA2/NAM7 HELICASE FAMILY MEMBER"/>
    <property type="match status" value="1"/>
</dbReference>